<evidence type="ECO:0000313" key="2">
    <source>
        <dbReference type="EMBL" id="MBK1826146.1"/>
    </source>
</evidence>
<name>A0A934RCM1_9BACT</name>
<dbReference type="Proteomes" id="UP000658278">
    <property type="component" value="Unassembled WGS sequence"/>
</dbReference>
<protein>
    <submittedName>
        <fullName evidence="2">Uncharacterized protein</fullName>
    </submittedName>
</protein>
<sequence>MFSASQLSDDQKDSLRQWAAEGASIADLQKRMKEEMDIGITYMDARFLVLDLKIEIVDEKAEAAKEEAAKAEAQSGPGEVKEAEVEVEPPLAAGGVSVTMDQVAMPGALVSGKVTFSDGEKAVWMLDEYGRPGLDPDTPGYRPAKEDIEDFQKQLTTLVRDAGM</sequence>
<reference evidence="2" key="1">
    <citation type="submission" date="2021-01" db="EMBL/GenBank/DDBJ databases">
        <title>Modified the classification status of verrucomicrobia.</title>
        <authorList>
            <person name="Feng X."/>
        </authorList>
    </citation>
    <scope>NUCLEOTIDE SEQUENCE</scope>
    <source>
        <strain evidence="2">KCTC 22201</strain>
    </source>
</reference>
<accession>A0A934RCM1</accession>
<organism evidence="2 3">
    <name type="scientific">Haloferula rosea</name>
    <dbReference type="NCBI Taxonomy" id="490093"/>
    <lineage>
        <taxon>Bacteria</taxon>
        <taxon>Pseudomonadati</taxon>
        <taxon>Verrucomicrobiota</taxon>
        <taxon>Verrucomicrobiia</taxon>
        <taxon>Verrucomicrobiales</taxon>
        <taxon>Verrucomicrobiaceae</taxon>
        <taxon>Haloferula</taxon>
    </lineage>
</organism>
<dbReference type="RefSeq" id="WP_200276569.1">
    <property type="nucleotide sequence ID" value="NZ_JAENII010000002.1"/>
</dbReference>
<evidence type="ECO:0000256" key="1">
    <source>
        <dbReference type="SAM" id="MobiDB-lite"/>
    </source>
</evidence>
<gene>
    <name evidence="2" type="ORF">JIN81_03885</name>
</gene>
<feature type="region of interest" description="Disordered" evidence="1">
    <location>
        <begin position="63"/>
        <end position="86"/>
    </location>
</feature>
<evidence type="ECO:0000313" key="3">
    <source>
        <dbReference type="Proteomes" id="UP000658278"/>
    </source>
</evidence>
<dbReference type="AlphaFoldDB" id="A0A934RCM1"/>
<comment type="caution">
    <text evidence="2">The sequence shown here is derived from an EMBL/GenBank/DDBJ whole genome shotgun (WGS) entry which is preliminary data.</text>
</comment>
<proteinExistence type="predicted"/>
<keyword evidence="3" id="KW-1185">Reference proteome</keyword>
<dbReference type="EMBL" id="JAENII010000002">
    <property type="protein sequence ID" value="MBK1826146.1"/>
    <property type="molecule type" value="Genomic_DNA"/>
</dbReference>